<dbReference type="InterPro" id="IPR006447">
    <property type="entry name" value="Myb_dom_plants"/>
</dbReference>
<dbReference type="GO" id="GO:0003700">
    <property type="term" value="F:DNA-binding transcription factor activity"/>
    <property type="evidence" value="ECO:0007669"/>
    <property type="project" value="InterPro"/>
</dbReference>
<comment type="caution">
    <text evidence="5">The sequence shown here is derived from an EMBL/GenBank/DDBJ whole genome shotgun (WGS) entry which is preliminary data.</text>
</comment>
<feature type="region of interest" description="Disordered" evidence="4">
    <location>
        <begin position="75"/>
        <end position="112"/>
    </location>
</feature>
<keyword evidence="6" id="KW-1185">Reference proteome</keyword>
<evidence type="ECO:0000256" key="1">
    <source>
        <dbReference type="ARBA" id="ARBA00023015"/>
    </source>
</evidence>
<dbReference type="InterPro" id="IPR044841">
    <property type="entry name" value="LUX/BOA-like"/>
</dbReference>
<evidence type="ECO:0000256" key="4">
    <source>
        <dbReference type="SAM" id="MobiDB-lite"/>
    </source>
</evidence>
<dbReference type="SUPFAM" id="SSF46689">
    <property type="entry name" value="Homeodomain-like"/>
    <property type="match status" value="1"/>
</dbReference>
<dbReference type="InterPro" id="IPR009057">
    <property type="entry name" value="Homeodomain-like_sf"/>
</dbReference>
<gene>
    <name evidence="5" type="ORF">PROFUN_04794</name>
</gene>
<dbReference type="STRING" id="1890364.A0A2P6NT54"/>
<keyword evidence="1" id="KW-0805">Transcription regulation</keyword>
<sequence length="262" mass="29499">MTDEGTNKKLIRTAKNRLVWTPVLRDKFTCALNKLREKDKATPKRILKEMNVPGLTREHVSSRLQKYNLQQKKTPNVWLENKTEGSEEKRKSFSAEEPAPKRRREEPPSHDWQLQAAQSLPAQATPQQLIATTPQRITTFGYTDNVYGAPFPWLSQHYGHSAPTVPSHFPSAPGTLIIPSWPSATPEPIFMSAPRSLVHHDTFAEAFTPNRKTSNVLPPLHSLPEISNLLPSMREGRQGTTLPPLHSSLPPLRGLLPALHMQ</sequence>
<evidence type="ECO:0008006" key="7">
    <source>
        <dbReference type="Google" id="ProtNLM"/>
    </source>
</evidence>
<name>A0A2P6NT54_9EUKA</name>
<dbReference type="PANTHER" id="PTHR31442:SF29">
    <property type="entry name" value="HOMEODOMAIN-LIKE SUPERFAMILY PROTEIN"/>
    <property type="match status" value="1"/>
</dbReference>
<evidence type="ECO:0000313" key="6">
    <source>
        <dbReference type="Proteomes" id="UP000241769"/>
    </source>
</evidence>
<protein>
    <recommendedName>
        <fullName evidence="7">HTH myb-type domain-containing protein</fullName>
    </recommendedName>
</protein>
<dbReference type="OrthoDB" id="551907at2759"/>
<keyword evidence="2" id="KW-0804">Transcription</keyword>
<organism evidence="5 6">
    <name type="scientific">Planoprotostelium fungivorum</name>
    <dbReference type="NCBI Taxonomy" id="1890364"/>
    <lineage>
        <taxon>Eukaryota</taxon>
        <taxon>Amoebozoa</taxon>
        <taxon>Evosea</taxon>
        <taxon>Variosea</taxon>
        <taxon>Cavosteliida</taxon>
        <taxon>Cavosteliaceae</taxon>
        <taxon>Planoprotostelium</taxon>
    </lineage>
</organism>
<dbReference type="AlphaFoldDB" id="A0A2P6NT54"/>
<proteinExistence type="predicted"/>
<evidence type="ECO:0000256" key="2">
    <source>
        <dbReference type="ARBA" id="ARBA00023163"/>
    </source>
</evidence>
<evidence type="ECO:0000256" key="3">
    <source>
        <dbReference type="ARBA" id="ARBA00023242"/>
    </source>
</evidence>
<feature type="compositionally biased region" description="Basic and acidic residues" evidence="4">
    <location>
        <begin position="81"/>
        <end position="109"/>
    </location>
</feature>
<reference evidence="5 6" key="1">
    <citation type="journal article" date="2018" name="Genome Biol. Evol.">
        <title>Multiple Roots of Fruiting Body Formation in Amoebozoa.</title>
        <authorList>
            <person name="Hillmann F."/>
            <person name="Forbes G."/>
            <person name="Novohradska S."/>
            <person name="Ferling I."/>
            <person name="Riege K."/>
            <person name="Groth M."/>
            <person name="Westermann M."/>
            <person name="Marz M."/>
            <person name="Spaller T."/>
            <person name="Winckler T."/>
            <person name="Schaap P."/>
            <person name="Glockner G."/>
        </authorList>
    </citation>
    <scope>NUCLEOTIDE SEQUENCE [LARGE SCALE GENOMIC DNA]</scope>
    <source>
        <strain evidence="5 6">Jena</strain>
    </source>
</reference>
<keyword evidence="3" id="KW-0539">Nucleus</keyword>
<dbReference type="PANTHER" id="PTHR31442">
    <property type="entry name" value="HOMEODOMAIN-LIKE SUPERFAMILY PROTEIN-RELATED"/>
    <property type="match status" value="1"/>
</dbReference>
<dbReference type="GO" id="GO:0003677">
    <property type="term" value="F:DNA binding"/>
    <property type="evidence" value="ECO:0007669"/>
    <property type="project" value="InterPro"/>
</dbReference>
<evidence type="ECO:0000313" key="5">
    <source>
        <dbReference type="EMBL" id="PRP87058.1"/>
    </source>
</evidence>
<dbReference type="Gene3D" id="1.10.10.60">
    <property type="entry name" value="Homeodomain-like"/>
    <property type="match status" value="1"/>
</dbReference>
<dbReference type="Proteomes" id="UP000241769">
    <property type="component" value="Unassembled WGS sequence"/>
</dbReference>
<dbReference type="EMBL" id="MDYQ01000023">
    <property type="protein sequence ID" value="PRP87058.1"/>
    <property type="molecule type" value="Genomic_DNA"/>
</dbReference>
<dbReference type="NCBIfam" id="TIGR01557">
    <property type="entry name" value="myb_SHAQKYF"/>
    <property type="match status" value="1"/>
</dbReference>
<dbReference type="InParanoid" id="A0A2P6NT54"/>
<accession>A0A2P6NT54</accession>